<reference evidence="2 3" key="1">
    <citation type="submission" date="2019-06" db="EMBL/GenBank/DDBJ databases">
        <title>Sequencing the genomes of 1000 actinobacteria strains.</title>
        <authorList>
            <person name="Klenk H.-P."/>
        </authorList>
    </citation>
    <scope>NUCLEOTIDE SEQUENCE [LARGE SCALE GENOMIC DNA]</scope>
    <source>
        <strain evidence="2 3">DSM 19560</strain>
    </source>
</reference>
<name>A0A561E8D0_9MICO</name>
<dbReference type="GO" id="GO:0003824">
    <property type="term" value="F:catalytic activity"/>
    <property type="evidence" value="ECO:0007669"/>
    <property type="project" value="InterPro"/>
</dbReference>
<evidence type="ECO:0000313" key="2">
    <source>
        <dbReference type="EMBL" id="TWE11882.1"/>
    </source>
</evidence>
<comment type="caution">
    <text evidence="2">The sequence shown here is derived from an EMBL/GenBank/DDBJ whole genome shotgun (WGS) entry which is preliminary data.</text>
</comment>
<dbReference type="Pfam" id="PF00561">
    <property type="entry name" value="Abhydrolase_1"/>
    <property type="match status" value="1"/>
</dbReference>
<dbReference type="PRINTS" id="PR00412">
    <property type="entry name" value="EPOXHYDRLASE"/>
</dbReference>
<dbReference type="InterPro" id="IPR000073">
    <property type="entry name" value="AB_hydrolase_1"/>
</dbReference>
<dbReference type="InterPro" id="IPR029058">
    <property type="entry name" value="AB_hydrolase_fold"/>
</dbReference>
<sequence>MSEGRKGLLGIGIGVTAAVVATAAGFATDRVVRAKRAETEGGIDFTDVPDREVVVIGDDGVPLHVEIDEPEKVQKTSPTIVFTHGYTQNLQVWALQRRAIRDAGYRVVLWDLRGHGKSGEGDDASYTIDQLGRDLAAVIREAVPDGSVVLVGHSMGGMTMMGLAAQDPALLHERVIGAAFVSTSAGGLSSVNYGLGRQLGGIVHRLGPAAVTRAGMRQELFDQVRVAGKDIEAAMVQRYSFGGPVPAPLVFQVAEMIFATKLHVIGAYLPGLMAHDATEALSEFNGIETLVIHGTKDRLTPLQHSEAIVDRIPGAEYVIVTGAGHILPFEQPDVVNSELLQLISRAQRSIEARRPVRRRKVVKQVTGYRRRAGVGDRQEAGAVESEPS</sequence>
<dbReference type="AlphaFoldDB" id="A0A561E8D0"/>
<dbReference type="PRINTS" id="PR00111">
    <property type="entry name" value="ABHYDROLASE"/>
</dbReference>
<evidence type="ECO:0000313" key="3">
    <source>
        <dbReference type="Proteomes" id="UP000318297"/>
    </source>
</evidence>
<proteinExistence type="predicted"/>
<dbReference type="PANTHER" id="PTHR43689:SF8">
    <property type="entry name" value="ALPHA_BETA-HYDROLASES SUPERFAMILY PROTEIN"/>
    <property type="match status" value="1"/>
</dbReference>
<dbReference type="Gene3D" id="3.40.50.1820">
    <property type="entry name" value="alpha/beta hydrolase"/>
    <property type="match status" value="1"/>
</dbReference>
<dbReference type="Proteomes" id="UP000318297">
    <property type="component" value="Unassembled WGS sequence"/>
</dbReference>
<dbReference type="OrthoDB" id="5422338at2"/>
<evidence type="ECO:0000259" key="1">
    <source>
        <dbReference type="Pfam" id="PF00561"/>
    </source>
</evidence>
<gene>
    <name evidence="2" type="ORF">BKA23_0675</name>
</gene>
<dbReference type="PANTHER" id="PTHR43689">
    <property type="entry name" value="HYDROLASE"/>
    <property type="match status" value="1"/>
</dbReference>
<dbReference type="RefSeq" id="WP_145225445.1">
    <property type="nucleotide sequence ID" value="NZ_VIVQ01000001.1"/>
</dbReference>
<accession>A0A561E8D0</accession>
<dbReference type="InterPro" id="IPR000639">
    <property type="entry name" value="Epox_hydrolase-like"/>
</dbReference>
<protein>
    <submittedName>
        <fullName evidence="2">Pimeloyl-ACP methyl ester carboxylesterase</fullName>
    </submittedName>
</protein>
<keyword evidence="3" id="KW-1185">Reference proteome</keyword>
<dbReference type="SUPFAM" id="SSF53474">
    <property type="entry name" value="alpha/beta-Hydrolases"/>
    <property type="match status" value="1"/>
</dbReference>
<dbReference type="EMBL" id="VIVQ01000001">
    <property type="protein sequence ID" value="TWE11882.1"/>
    <property type="molecule type" value="Genomic_DNA"/>
</dbReference>
<organism evidence="2 3">
    <name type="scientific">Rudaeicoccus suwonensis</name>
    <dbReference type="NCBI Taxonomy" id="657409"/>
    <lineage>
        <taxon>Bacteria</taxon>
        <taxon>Bacillati</taxon>
        <taxon>Actinomycetota</taxon>
        <taxon>Actinomycetes</taxon>
        <taxon>Micrococcales</taxon>
        <taxon>Dermacoccaceae</taxon>
        <taxon>Rudaeicoccus</taxon>
    </lineage>
</organism>
<feature type="domain" description="AB hydrolase-1" evidence="1">
    <location>
        <begin position="78"/>
        <end position="331"/>
    </location>
</feature>